<dbReference type="SUPFAM" id="SSF53474">
    <property type="entry name" value="alpha/beta-Hydrolases"/>
    <property type="match status" value="1"/>
</dbReference>
<keyword evidence="3 6" id="KW-0378">Hydrolase</keyword>
<dbReference type="GO" id="GO:0003990">
    <property type="term" value="F:acetylcholinesterase activity"/>
    <property type="evidence" value="ECO:0007669"/>
    <property type="project" value="TreeGrafter"/>
</dbReference>
<dbReference type="GO" id="GO:0005615">
    <property type="term" value="C:extracellular space"/>
    <property type="evidence" value="ECO:0007669"/>
    <property type="project" value="TreeGrafter"/>
</dbReference>
<keyword evidence="7" id="KW-0472">Membrane</keyword>
<accession>A0A8W8NTM4</accession>
<evidence type="ECO:0000256" key="4">
    <source>
        <dbReference type="ARBA" id="ARBA00023157"/>
    </source>
</evidence>
<keyword evidence="4" id="KW-1015">Disulfide bond</keyword>
<dbReference type="InterPro" id="IPR029058">
    <property type="entry name" value="AB_hydrolase_fold"/>
</dbReference>
<dbReference type="PANTHER" id="PTHR43918">
    <property type="entry name" value="ACETYLCHOLINESTERASE"/>
    <property type="match status" value="1"/>
</dbReference>
<dbReference type="CDD" id="cd00312">
    <property type="entry name" value="Esterase_lipase"/>
    <property type="match status" value="1"/>
</dbReference>
<evidence type="ECO:0000256" key="2">
    <source>
        <dbReference type="ARBA" id="ARBA00022487"/>
    </source>
</evidence>
<dbReference type="EnsemblMetazoa" id="G7422.1">
    <property type="protein sequence ID" value="G7422.1:cds"/>
    <property type="gene ID" value="G7422"/>
</dbReference>
<evidence type="ECO:0000313" key="10">
    <source>
        <dbReference type="Proteomes" id="UP000005408"/>
    </source>
</evidence>
<dbReference type="AlphaFoldDB" id="A0A8W8NTM4"/>
<keyword evidence="7" id="KW-1133">Transmembrane helix</keyword>
<dbReference type="EC" id="3.1.1.-" evidence="6"/>
<dbReference type="GO" id="GO:0006581">
    <property type="term" value="P:acetylcholine catabolic process"/>
    <property type="evidence" value="ECO:0007669"/>
    <property type="project" value="TreeGrafter"/>
</dbReference>
<feature type="chain" id="PRO_5036516439" description="Carboxylic ester hydrolase" evidence="6">
    <location>
        <begin position="20"/>
        <end position="601"/>
    </location>
</feature>
<evidence type="ECO:0000256" key="7">
    <source>
        <dbReference type="SAM" id="Phobius"/>
    </source>
</evidence>
<organism evidence="9 10">
    <name type="scientific">Magallana gigas</name>
    <name type="common">Pacific oyster</name>
    <name type="synonym">Crassostrea gigas</name>
    <dbReference type="NCBI Taxonomy" id="29159"/>
    <lineage>
        <taxon>Eukaryota</taxon>
        <taxon>Metazoa</taxon>
        <taxon>Spiralia</taxon>
        <taxon>Lophotrochozoa</taxon>
        <taxon>Mollusca</taxon>
        <taxon>Bivalvia</taxon>
        <taxon>Autobranchia</taxon>
        <taxon>Pteriomorphia</taxon>
        <taxon>Ostreida</taxon>
        <taxon>Ostreoidea</taxon>
        <taxon>Ostreidae</taxon>
        <taxon>Magallana</taxon>
    </lineage>
</organism>
<dbReference type="Proteomes" id="UP000005408">
    <property type="component" value="Unassembled WGS sequence"/>
</dbReference>
<protein>
    <recommendedName>
        <fullName evidence="6">Carboxylic ester hydrolase</fullName>
        <ecNumber evidence="6">3.1.1.-</ecNumber>
    </recommendedName>
</protein>
<name>A0A8W8NTM4_MAGGI</name>
<reference evidence="9" key="1">
    <citation type="submission" date="2022-08" db="UniProtKB">
        <authorList>
            <consortium name="EnsemblMetazoa"/>
        </authorList>
    </citation>
    <scope>IDENTIFICATION</scope>
    <source>
        <strain evidence="9">05x7-T-G4-1.051#20</strain>
    </source>
</reference>
<dbReference type="PROSITE" id="PS00122">
    <property type="entry name" value="CARBOXYLESTERASE_B_1"/>
    <property type="match status" value="1"/>
</dbReference>
<dbReference type="GO" id="GO:0019695">
    <property type="term" value="P:choline metabolic process"/>
    <property type="evidence" value="ECO:0007669"/>
    <property type="project" value="TreeGrafter"/>
</dbReference>
<feature type="active site" description="Charge relay system" evidence="5">
    <location>
        <position position="344"/>
    </location>
</feature>
<keyword evidence="7" id="KW-0812">Transmembrane</keyword>
<sequence length="601" mass="67347">MQRYLLVPILTIISLPVYTANVLVETTSGYIRGFTQDVEGTTVYTYLGIPFAQPPVGDLRFRRPVPIEKWTGVFNATSLGNSCVQIPFESFQDKKGKKSEDAWNPNTALSEDCLHLNIWVPEVSGSAKLTTMVWIYGGGFVTGTSTLDVYNGAMLAALQNVIVVSMNYRLGPLGFLYLDTEEAPGNMGLLDQQLALQWIHSNVVYFGGSPQDLTLFGESAGAASVAYHMMANDSRDLFHSAILQSGSSLAHWAYNSPEVSLKYAEALAKAFKCDSPNRKSMISCLRDIDAGELSKRMFYLSITPVTFNFVPTIDNQFIYESPSQFINSGHFPAKKLLLGVNRNEAMYFLFYAIYAEMEWPNNTLSQSSYMNILPLALSKNGFEKLEIKKDKLVIDAILDRYESNLLPGDTRDYLMILDDIIGDFAFKCPVIQLAQNYAKSPGSSVYFYEFNHRPSVSDWPAWSGSLHGDEVQFLFGLTLKPEAAYTMDEQKLSQDMMQYWTNFAKTGKPSADWDIYSHEDESYRKLTMQIGPYDSILGRGLKHSYCQFWNDFLPKLKESLKQAQSKCECGTSTGNGNSTSHVMHALIITVVLCTSLLILIR</sequence>
<feature type="active site" description="Acyl-ester intermediate" evidence="5">
    <location>
        <position position="219"/>
    </location>
</feature>
<evidence type="ECO:0000259" key="8">
    <source>
        <dbReference type="Pfam" id="PF00135"/>
    </source>
</evidence>
<keyword evidence="10" id="KW-1185">Reference proteome</keyword>
<evidence type="ECO:0000256" key="3">
    <source>
        <dbReference type="ARBA" id="ARBA00022801"/>
    </source>
</evidence>
<evidence type="ECO:0000256" key="6">
    <source>
        <dbReference type="RuleBase" id="RU361235"/>
    </source>
</evidence>
<feature type="active site" description="Charge relay system" evidence="5">
    <location>
        <position position="467"/>
    </location>
</feature>
<feature type="domain" description="Carboxylesterase type B" evidence="8">
    <location>
        <begin position="23"/>
        <end position="549"/>
    </location>
</feature>
<keyword evidence="6" id="KW-0732">Signal</keyword>
<evidence type="ECO:0000256" key="5">
    <source>
        <dbReference type="PIRSR" id="PIRSR600997-1"/>
    </source>
</evidence>
<proteinExistence type="inferred from homology"/>
<feature type="transmembrane region" description="Helical" evidence="7">
    <location>
        <begin position="582"/>
        <end position="600"/>
    </location>
</feature>
<keyword evidence="2" id="KW-0719">Serine esterase</keyword>
<dbReference type="OMA" id="KASNCAD"/>
<dbReference type="Pfam" id="PF00135">
    <property type="entry name" value="COesterase"/>
    <property type="match status" value="1"/>
</dbReference>
<dbReference type="PRINTS" id="PR00878">
    <property type="entry name" value="CHOLNESTRASE"/>
</dbReference>
<dbReference type="Gene3D" id="3.40.50.1820">
    <property type="entry name" value="alpha/beta hydrolase"/>
    <property type="match status" value="1"/>
</dbReference>
<evidence type="ECO:0000313" key="9">
    <source>
        <dbReference type="EnsemblMetazoa" id="G7422.1:cds"/>
    </source>
</evidence>
<dbReference type="InterPro" id="IPR019826">
    <property type="entry name" value="Carboxylesterase_B_AS"/>
</dbReference>
<dbReference type="GO" id="GO:0005886">
    <property type="term" value="C:plasma membrane"/>
    <property type="evidence" value="ECO:0007669"/>
    <property type="project" value="TreeGrafter"/>
</dbReference>
<dbReference type="FunFam" id="3.40.50.1820:FF:000029">
    <property type="entry name" value="Acetylcholinesterase"/>
    <property type="match status" value="1"/>
</dbReference>
<comment type="similarity">
    <text evidence="1 6">Belongs to the type-B carboxylesterase/lipase family.</text>
</comment>
<evidence type="ECO:0000256" key="1">
    <source>
        <dbReference type="ARBA" id="ARBA00005964"/>
    </source>
</evidence>
<dbReference type="InterPro" id="IPR050654">
    <property type="entry name" value="AChE-related_enzymes"/>
</dbReference>
<feature type="signal peptide" evidence="6">
    <location>
        <begin position="1"/>
        <end position="19"/>
    </location>
</feature>
<dbReference type="InterPro" id="IPR000997">
    <property type="entry name" value="Cholinesterase"/>
</dbReference>
<dbReference type="OrthoDB" id="9000293at2759"/>
<dbReference type="PANTHER" id="PTHR43918:SF4">
    <property type="entry name" value="CARBOXYLIC ESTER HYDROLASE"/>
    <property type="match status" value="1"/>
</dbReference>
<dbReference type="InterPro" id="IPR002018">
    <property type="entry name" value="CarbesteraseB"/>
</dbReference>